<organism evidence="4 6">
    <name type="scientific">Cannabis sativa</name>
    <name type="common">Hemp</name>
    <name type="synonym">Marijuana</name>
    <dbReference type="NCBI Taxonomy" id="3483"/>
    <lineage>
        <taxon>Eukaryota</taxon>
        <taxon>Viridiplantae</taxon>
        <taxon>Streptophyta</taxon>
        <taxon>Embryophyta</taxon>
        <taxon>Tracheophyta</taxon>
        <taxon>Spermatophyta</taxon>
        <taxon>Magnoliopsida</taxon>
        <taxon>eudicotyledons</taxon>
        <taxon>Gunneridae</taxon>
        <taxon>Pentapetalae</taxon>
        <taxon>rosids</taxon>
        <taxon>fabids</taxon>
        <taxon>Rosales</taxon>
        <taxon>Cannabaceae</taxon>
        <taxon>Cannabis</taxon>
    </lineage>
</organism>
<evidence type="ECO:0000313" key="5">
    <source>
        <dbReference type="Proteomes" id="UP000525078"/>
    </source>
</evidence>
<comment type="caution">
    <text evidence="4">The sequence shown here is derived from an EMBL/GenBank/DDBJ whole genome shotgun (WGS) entry which is preliminary data.</text>
</comment>
<evidence type="ECO:0000313" key="3">
    <source>
        <dbReference type="EMBL" id="KAF4394175.1"/>
    </source>
</evidence>
<sequence>MGSVISHAANGVGGLLGSAITAPFKTVFGHSCEDICSGPWDVVCFIEHLCVSNLLRFLMILILCYITLLFFYLLFKIGICQCIVKSLCKMCWAACEAYWFALEDITCFLWHKLINTKRVNRRRHRRRRLQRRRFHDIEQGYRTSDDETDSSSGYSNHHLDNDLIKKNNYSAKRGRRELFENNSFSSSSRHRQRHHHVNLKSREVSLDVFKERSRRLRRGSRHFQSSKVKNVGRKAKVFKKRRLR</sequence>
<protein>
    <submittedName>
        <fullName evidence="4">Uncharacterized protein</fullName>
    </submittedName>
</protein>
<keyword evidence="2" id="KW-0812">Transmembrane</keyword>
<proteinExistence type="predicted"/>
<evidence type="ECO:0000256" key="1">
    <source>
        <dbReference type="SAM" id="MobiDB-lite"/>
    </source>
</evidence>
<name>A0A7J6IBX8_CANSA</name>
<feature type="region of interest" description="Disordered" evidence="1">
    <location>
        <begin position="180"/>
        <end position="199"/>
    </location>
</feature>
<keyword evidence="6" id="KW-1185">Reference proteome</keyword>
<gene>
    <name evidence="3" type="ORF">F8388_005809</name>
    <name evidence="4" type="ORF">G4B88_005967</name>
</gene>
<keyword evidence="2" id="KW-1133">Transmembrane helix</keyword>
<dbReference type="EMBL" id="JAATIQ010000001">
    <property type="protein sequence ID" value="KAF4404581.1"/>
    <property type="molecule type" value="Genomic_DNA"/>
</dbReference>
<feature type="transmembrane region" description="Helical" evidence="2">
    <location>
        <begin position="54"/>
        <end position="75"/>
    </location>
</feature>
<dbReference type="EMBL" id="JAATIP010000011">
    <property type="protein sequence ID" value="KAF4394175.1"/>
    <property type="molecule type" value="Genomic_DNA"/>
</dbReference>
<evidence type="ECO:0000256" key="2">
    <source>
        <dbReference type="SAM" id="Phobius"/>
    </source>
</evidence>
<feature type="compositionally biased region" description="Basic residues" evidence="1">
    <location>
        <begin position="188"/>
        <end position="199"/>
    </location>
</feature>
<dbReference type="Proteomes" id="UP000525078">
    <property type="component" value="Unassembled WGS sequence"/>
</dbReference>
<accession>A0A7J6IBX8</accession>
<evidence type="ECO:0000313" key="4">
    <source>
        <dbReference type="EMBL" id="KAF4404581.1"/>
    </source>
</evidence>
<keyword evidence="2" id="KW-0472">Membrane</keyword>
<evidence type="ECO:0000313" key="6">
    <source>
        <dbReference type="Proteomes" id="UP000583929"/>
    </source>
</evidence>
<dbReference type="Proteomes" id="UP000583929">
    <property type="component" value="Unassembled WGS sequence"/>
</dbReference>
<dbReference type="PANTHER" id="PTHR35278">
    <property type="entry name" value="TRANSMEMBRANE PROTEIN-RELATED"/>
    <property type="match status" value="1"/>
</dbReference>
<dbReference type="AlphaFoldDB" id="A0A7J6IBX8"/>
<reference evidence="5 6" key="1">
    <citation type="journal article" date="2020" name="bioRxiv">
        <title>Sequence and annotation of 42 cannabis genomes reveals extensive copy number variation in cannabinoid synthesis and pathogen resistance genes.</title>
        <authorList>
            <person name="Mckernan K.J."/>
            <person name="Helbert Y."/>
            <person name="Kane L.T."/>
            <person name="Ebling H."/>
            <person name="Zhang L."/>
            <person name="Liu B."/>
            <person name="Eaton Z."/>
            <person name="Mclaughlin S."/>
            <person name="Kingan S."/>
            <person name="Baybayan P."/>
            <person name="Concepcion G."/>
            <person name="Jordan M."/>
            <person name="Riva A."/>
            <person name="Barbazuk W."/>
            <person name="Harkins T."/>
        </authorList>
    </citation>
    <scope>NUCLEOTIDE SEQUENCE [LARGE SCALE GENOMIC DNA]</scope>
    <source>
        <strain evidence="5 6">cv. Jamaican Lion 4</strain>
        <strain evidence="4">Father</strain>
        <strain evidence="3">Mother</strain>
        <tissue evidence="4">Leaf</tissue>
    </source>
</reference>
<dbReference type="PANTHER" id="PTHR35278:SF4">
    <property type="entry name" value="TRANSMEMBRANE PROTEIN"/>
    <property type="match status" value="1"/>
</dbReference>